<organism evidence="4 5">
    <name type="scientific">Koribacter versatilis (strain Ellin345)</name>
    <dbReference type="NCBI Taxonomy" id="204669"/>
    <lineage>
        <taxon>Bacteria</taxon>
        <taxon>Pseudomonadati</taxon>
        <taxon>Acidobacteriota</taxon>
        <taxon>Terriglobia</taxon>
        <taxon>Terriglobales</taxon>
        <taxon>Candidatus Korobacteraceae</taxon>
        <taxon>Candidatus Korobacter</taxon>
    </lineage>
</organism>
<proteinExistence type="predicted"/>
<protein>
    <submittedName>
        <fullName evidence="4">Response regulator receiver protein</fullName>
    </submittedName>
</protein>
<dbReference type="InterPro" id="IPR011006">
    <property type="entry name" value="CheY-like_superfamily"/>
</dbReference>
<dbReference type="PROSITE" id="PS50110">
    <property type="entry name" value="RESPONSE_REGULATORY"/>
    <property type="match status" value="1"/>
</dbReference>
<sequence>MSQVLLVDDNPVQLQVREMVLRKAGFSVAIATSAASALVLLRTANQHIGLVITDHIMPGIDGVEFVRRLRASGDPMPVIVLSGLPDAEREYAGLDVAFRVKPFPPEDLIELVRRYKRAENAA</sequence>
<dbReference type="eggNOG" id="COG0745">
    <property type="taxonomic scope" value="Bacteria"/>
</dbReference>
<feature type="domain" description="Response regulatory" evidence="3">
    <location>
        <begin position="3"/>
        <end position="116"/>
    </location>
</feature>
<dbReference type="RefSeq" id="WP_011524009.1">
    <property type="nucleotide sequence ID" value="NC_008009.1"/>
</dbReference>
<evidence type="ECO:0000256" key="1">
    <source>
        <dbReference type="ARBA" id="ARBA00022553"/>
    </source>
</evidence>
<dbReference type="STRING" id="204669.Acid345_3209"/>
<dbReference type="InterPro" id="IPR001789">
    <property type="entry name" value="Sig_transdc_resp-reg_receiver"/>
</dbReference>
<dbReference type="EnsemblBacteria" id="ABF42210">
    <property type="protein sequence ID" value="ABF42210"/>
    <property type="gene ID" value="Acid345_3209"/>
</dbReference>
<accession>Q1ILP0</accession>
<dbReference type="KEGG" id="aba:Acid345_3209"/>
<dbReference type="GO" id="GO:0000160">
    <property type="term" value="P:phosphorelay signal transduction system"/>
    <property type="evidence" value="ECO:0007669"/>
    <property type="project" value="InterPro"/>
</dbReference>
<dbReference type="PANTHER" id="PTHR44591:SF3">
    <property type="entry name" value="RESPONSE REGULATORY DOMAIN-CONTAINING PROTEIN"/>
    <property type="match status" value="1"/>
</dbReference>
<evidence type="ECO:0000313" key="4">
    <source>
        <dbReference type="EMBL" id="ABF42210.1"/>
    </source>
</evidence>
<keyword evidence="5" id="KW-1185">Reference proteome</keyword>
<evidence type="ECO:0000313" key="5">
    <source>
        <dbReference type="Proteomes" id="UP000002432"/>
    </source>
</evidence>
<dbReference type="PANTHER" id="PTHR44591">
    <property type="entry name" value="STRESS RESPONSE REGULATOR PROTEIN 1"/>
    <property type="match status" value="1"/>
</dbReference>
<keyword evidence="1 2" id="KW-0597">Phosphoprotein</keyword>
<dbReference type="Pfam" id="PF00072">
    <property type="entry name" value="Response_reg"/>
    <property type="match status" value="1"/>
</dbReference>
<dbReference type="AlphaFoldDB" id="Q1ILP0"/>
<gene>
    <name evidence="4" type="ordered locus">Acid345_3209</name>
</gene>
<evidence type="ECO:0000259" key="3">
    <source>
        <dbReference type="PROSITE" id="PS50110"/>
    </source>
</evidence>
<feature type="modified residue" description="4-aspartylphosphate" evidence="2">
    <location>
        <position position="54"/>
    </location>
</feature>
<dbReference type="Proteomes" id="UP000002432">
    <property type="component" value="Chromosome"/>
</dbReference>
<dbReference type="SUPFAM" id="SSF52172">
    <property type="entry name" value="CheY-like"/>
    <property type="match status" value="1"/>
</dbReference>
<dbReference type="InterPro" id="IPR050595">
    <property type="entry name" value="Bact_response_regulator"/>
</dbReference>
<evidence type="ECO:0000256" key="2">
    <source>
        <dbReference type="PROSITE-ProRule" id="PRU00169"/>
    </source>
</evidence>
<name>Q1ILP0_KORVE</name>
<dbReference type="OrthoDB" id="1798269at2"/>
<dbReference type="SMART" id="SM00448">
    <property type="entry name" value="REC"/>
    <property type="match status" value="1"/>
</dbReference>
<dbReference type="HOGENOM" id="CLU_000445_69_8_0"/>
<dbReference type="Gene3D" id="3.40.50.2300">
    <property type="match status" value="1"/>
</dbReference>
<dbReference type="EMBL" id="CP000360">
    <property type="protein sequence ID" value="ABF42210.1"/>
    <property type="molecule type" value="Genomic_DNA"/>
</dbReference>
<reference evidence="4 5" key="1">
    <citation type="journal article" date="2009" name="Appl. Environ. Microbiol.">
        <title>Three genomes from the phylum Acidobacteria provide insight into the lifestyles of these microorganisms in soils.</title>
        <authorList>
            <person name="Ward N.L."/>
            <person name="Challacombe J.F."/>
            <person name="Janssen P.H."/>
            <person name="Henrissat B."/>
            <person name="Coutinho P.M."/>
            <person name="Wu M."/>
            <person name="Xie G."/>
            <person name="Haft D.H."/>
            <person name="Sait M."/>
            <person name="Badger J."/>
            <person name="Barabote R.D."/>
            <person name="Bradley B."/>
            <person name="Brettin T.S."/>
            <person name="Brinkac L.M."/>
            <person name="Bruce D."/>
            <person name="Creasy T."/>
            <person name="Daugherty S.C."/>
            <person name="Davidsen T.M."/>
            <person name="DeBoy R.T."/>
            <person name="Detter J.C."/>
            <person name="Dodson R.J."/>
            <person name="Durkin A.S."/>
            <person name="Ganapathy A."/>
            <person name="Gwinn-Giglio M."/>
            <person name="Han C.S."/>
            <person name="Khouri H."/>
            <person name="Kiss H."/>
            <person name="Kothari S.P."/>
            <person name="Madupu R."/>
            <person name="Nelson K.E."/>
            <person name="Nelson W.C."/>
            <person name="Paulsen I."/>
            <person name="Penn K."/>
            <person name="Ren Q."/>
            <person name="Rosovitz M.J."/>
            <person name="Selengut J.D."/>
            <person name="Shrivastava S."/>
            <person name="Sullivan S.A."/>
            <person name="Tapia R."/>
            <person name="Thompson L.S."/>
            <person name="Watkins K.L."/>
            <person name="Yang Q."/>
            <person name="Yu C."/>
            <person name="Zafar N."/>
            <person name="Zhou L."/>
            <person name="Kuske C.R."/>
        </authorList>
    </citation>
    <scope>NUCLEOTIDE SEQUENCE [LARGE SCALE GENOMIC DNA]</scope>
    <source>
        <strain evidence="4 5">Ellin345</strain>
    </source>
</reference>